<dbReference type="InterPro" id="IPR050798">
    <property type="entry name" value="YhaM_exoribonuc/phosphodiest"/>
</dbReference>
<dbReference type="CDD" id="cd04492">
    <property type="entry name" value="YhaM_OBF_like"/>
    <property type="match status" value="1"/>
</dbReference>
<dbReference type="Pfam" id="PF01966">
    <property type="entry name" value="HD"/>
    <property type="match status" value="1"/>
</dbReference>
<dbReference type="Gene3D" id="2.40.50.140">
    <property type="entry name" value="Nucleic acid-binding proteins"/>
    <property type="match status" value="1"/>
</dbReference>
<dbReference type="Pfam" id="PF01336">
    <property type="entry name" value="tRNA_anti-codon"/>
    <property type="match status" value="1"/>
</dbReference>
<dbReference type="GO" id="GO:0016787">
    <property type="term" value="F:hydrolase activity"/>
    <property type="evidence" value="ECO:0007669"/>
    <property type="project" value="UniProtKB-KW"/>
</dbReference>
<keyword evidence="1 4" id="KW-0378">Hydrolase</keyword>
<dbReference type="RefSeq" id="WP_078499182.1">
    <property type="nucleotide sequence ID" value="NZ_MSZX01000005.1"/>
</dbReference>
<protein>
    <submittedName>
        <fullName evidence="4">Phosphohydrolase</fullName>
    </submittedName>
</protein>
<comment type="caution">
    <text evidence="4">The sequence shown here is derived from an EMBL/GenBank/DDBJ whole genome shotgun (WGS) entry which is preliminary data.</text>
</comment>
<dbReference type="EMBL" id="MSZX01000005">
    <property type="protein sequence ID" value="OPA77441.1"/>
    <property type="molecule type" value="Genomic_DNA"/>
</dbReference>
<reference evidence="4 5" key="1">
    <citation type="submission" date="2017-01" db="EMBL/GenBank/DDBJ databases">
        <title>Genome analysis of Paenibacillus selenitrireducens ES3-24.</title>
        <authorList>
            <person name="Xu D."/>
            <person name="Yao R."/>
            <person name="Zheng S."/>
        </authorList>
    </citation>
    <scope>NUCLEOTIDE SEQUENCE [LARGE SCALE GENOMIC DNA]</scope>
    <source>
        <strain evidence="4 5">ES3-24</strain>
    </source>
</reference>
<dbReference type="Proteomes" id="UP000190188">
    <property type="component" value="Unassembled WGS sequence"/>
</dbReference>
<dbReference type="Gene3D" id="1.10.3210.10">
    <property type="entry name" value="Hypothetical protein af1432"/>
    <property type="match status" value="1"/>
</dbReference>
<gene>
    <name evidence="4" type="ORF">BVG16_13360</name>
</gene>
<accession>A0A1T2XC24</accession>
<dbReference type="GO" id="GO:0031125">
    <property type="term" value="P:rRNA 3'-end processing"/>
    <property type="evidence" value="ECO:0007669"/>
    <property type="project" value="TreeGrafter"/>
</dbReference>
<keyword evidence="5" id="KW-1185">Reference proteome</keyword>
<name>A0A1T2XC24_9BACL</name>
<feature type="domain" description="OB" evidence="2">
    <location>
        <begin position="23"/>
        <end position="90"/>
    </location>
</feature>
<dbReference type="PANTHER" id="PTHR37294">
    <property type="entry name" value="3'-5' EXORIBONUCLEASE YHAM"/>
    <property type="match status" value="1"/>
</dbReference>
<sequence>MTSIRNMVVGDEITEFYLLKEAEVKQTRSTTPKDYFDMVLSDQSGDIPAKFWDVTPTDKETFFPRQLVKVKGIVQSYNERLQFKVEKIRVATEEDGVQLTDFIRAAPVPAEELIERIHEVTASIKDEDIRRVVAFCVGKSGDKLTHYPAAKSNHHAYFAGLAYHMNRMLEMGEFICGQRPYLNPDLVKAGIILHDIAKPEEMIAELGIVSDYSVSGKLLGHLALAYGWITEAAIHLQLSLTNEKVIALQHLVLSHHNLGEWGSPVQPQLPEAVALHYIDQLDAKLQAVEDALNTTPETEEWTKPIRVIENKPIYRLKGLQPS</sequence>
<dbReference type="InterPro" id="IPR012340">
    <property type="entry name" value="NA-bd_OB-fold"/>
</dbReference>
<dbReference type="AlphaFoldDB" id="A0A1T2XC24"/>
<dbReference type="SUPFAM" id="SSF109604">
    <property type="entry name" value="HD-domain/PDEase-like"/>
    <property type="match status" value="1"/>
</dbReference>
<dbReference type="STRING" id="1324314.BVG16_13360"/>
<evidence type="ECO:0000313" key="4">
    <source>
        <dbReference type="EMBL" id="OPA77441.1"/>
    </source>
</evidence>
<feature type="domain" description="HD" evidence="3">
    <location>
        <begin position="162"/>
        <end position="283"/>
    </location>
</feature>
<evidence type="ECO:0000259" key="2">
    <source>
        <dbReference type="Pfam" id="PF01336"/>
    </source>
</evidence>
<evidence type="ECO:0000259" key="3">
    <source>
        <dbReference type="Pfam" id="PF01966"/>
    </source>
</evidence>
<evidence type="ECO:0000313" key="5">
    <source>
        <dbReference type="Proteomes" id="UP000190188"/>
    </source>
</evidence>
<dbReference type="OrthoDB" id="9778453at2"/>
<dbReference type="PANTHER" id="PTHR37294:SF1">
    <property type="entry name" value="3'-5' EXORIBONUCLEASE YHAM"/>
    <property type="match status" value="1"/>
</dbReference>
<proteinExistence type="predicted"/>
<dbReference type="InterPro" id="IPR006674">
    <property type="entry name" value="HD_domain"/>
</dbReference>
<organism evidence="4 5">
    <name type="scientific">Paenibacillus selenitireducens</name>
    <dbReference type="NCBI Taxonomy" id="1324314"/>
    <lineage>
        <taxon>Bacteria</taxon>
        <taxon>Bacillati</taxon>
        <taxon>Bacillota</taxon>
        <taxon>Bacilli</taxon>
        <taxon>Bacillales</taxon>
        <taxon>Paenibacillaceae</taxon>
        <taxon>Paenibacillus</taxon>
    </lineage>
</organism>
<evidence type="ECO:0000256" key="1">
    <source>
        <dbReference type="ARBA" id="ARBA00022801"/>
    </source>
</evidence>
<dbReference type="InterPro" id="IPR004365">
    <property type="entry name" value="NA-bd_OB_tRNA"/>
</dbReference>